<evidence type="ECO:0000256" key="1">
    <source>
        <dbReference type="PROSITE-ProRule" id="PRU00469"/>
    </source>
</evidence>
<sequence length="224" mass="26059">MLCPFCSSTELIYDFDHGYIVCTTCGSIVDTIFIEFYEDYSNEVKHEEMGLLNVRKGLEKKKKKMRERRITKMYMDVKIYEKYAKRARKNVYVDFEAAIKHEQGKQYSGRIYRHKADEKIIEILDSDPLIKHILENIINKDPILSSRTPRGKIALALILKHIIEGHNIDLEDICRKTSLSSIHAKRLINLLKKRINIPLMLTSPINISKREMTNVQEGLVYGGV</sequence>
<dbReference type="PROSITE" id="PS51134">
    <property type="entry name" value="ZF_TFIIB"/>
    <property type="match status" value="1"/>
</dbReference>
<dbReference type="SUPFAM" id="SSF57783">
    <property type="entry name" value="Zinc beta-ribbon"/>
    <property type="match status" value="1"/>
</dbReference>
<feature type="domain" description="TFIIB-type" evidence="2">
    <location>
        <begin position="1"/>
        <end position="30"/>
    </location>
</feature>
<proteinExistence type="predicted"/>
<dbReference type="EMBL" id="DTCA01000075">
    <property type="protein sequence ID" value="HGM07238.1"/>
    <property type="molecule type" value="Genomic_DNA"/>
</dbReference>
<comment type="caution">
    <text evidence="3">The sequence shown here is derived from an EMBL/GenBank/DDBJ whole genome shotgun (WGS) entry which is preliminary data.</text>
</comment>
<keyword evidence="1" id="KW-0863">Zinc-finger</keyword>
<dbReference type="AlphaFoldDB" id="A0A7C4D1L0"/>
<accession>A0A7C4D1L0</accession>
<reference evidence="3" key="1">
    <citation type="journal article" date="2020" name="mSystems">
        <title>Genome- and Community-Level Interaction Insights into Carbon Utilization and Element Cycling Functions of Hydrothermarchaeota in Hydrothermal Sediment.</title>
        <authorList>
            <person name="Zhou Z."/>
            <person name="Liu Y."/>
            <person name="Xu W."/>
            <person name="Pan J."/>
            <person name="Luo Z.H."/>
            <person name="Li M."/>
        </authorList>
    </citation>
    <scope>NUCLEOTIDE SEQUENCE [LARGE SCALE GENOMIC DNA]</scope>
    <source>
        <strain evidence="3">SpSt-658</strain>
    </source>
</reference>
<dbReference type="GO" id="GO:0008270">
    <property type="term" value="F:zinc ion binding"/>
    <property type="evidence" value="ECO:0007669"/>
    <property type="project" value="UniProtKB-KW"/>
</dbReference>
<evidence type="ECO:0000313" key="3">
    <source>
        <dbReference type="EMBL" id="HGM07238.1"/>
    </source>
</evidence>
<organism evidence="3">
    <name type="scientific">Ignisphaera aggregans</name>
    <dbReference type="NCBI Taxonomy" id="334771"/>
    <lineage>
        <taxon>Archaea</taxon>
        <taxon>Thermoproteota</taxon>
        <taxon>Thermoprotei</taxon>
        <taxon>Desulfurococcales</taxon>
        <taxon>Desulfurococcaceae</taxon>
        <taxon>Ignisphaera</taxon>
    </lineage>
</organism>
<keyword evidence="1" id="KW-0479">Metal-binding</keyword>
<name>A0A7C4D1L0_9CREN</name>
<keyword evidence="1" id="KW-0862">Zinc</keyword>
<gene>
    <name evidence="3" type="ORF">ENU31_02350</name>
</gene>
<dbReference type="InterPro" id="IPR013137">
    <property type="entry name" value="Znf_TFIIB"/>
</dbReference>
<protein>
    <recommendedName>
        <fullName evidence="2">TFIIB-type domain-containing protein</fullName>
    </recommendedName>
</protein>
<dbReference type="Gene3D" id="1.10.472.170">
    <property type="match status" value="1"/>
</dbReference>
<dbReference type="Pfam" id="PF08271">
    <property type="entry name" value="Zn_Ribbon_TF"/>
    <property type="match status" value="1"/>
</dbReference>
<evidence type="ECO:0000259" key="2">
    <source>
        <dbReference type="PROSITE" id="PS51134"/>
    </source>
</evidence>